<sequence>MKGSRPWNADESSVSGNCYGGHAVAIENTTLKKSDDGVCWHCFCGSVFEDSMESDCEKNYFE</sequence>
<name>A0A164PU27_9CRUS</name>
<comment type="caution">
    <text evidence="1">The sequence shown here is derived from an EMBL/GenBank/DDBJ whole genome shotgun (WGS) entry which is preliminary data.</text>
</comment>
<organism evidence="1 2">
    <name type="scientific">Daphnia magna</name>
    <dbReference type="NCBI Taxonomy" id="35525"/>
    <lineage>
        <taxon>Eukaryota</taxon>
        <taxon>Metazoa</taxon>
        <taxon>Ecdysozoa</taxon>
        <taxon>Arthropoda</taxon>
        <taxon>Crustacea</taxon>
        <taxon>Branchiopoda</taxon>
        <taxon>Diplostraca</taxon>
        <taxon>Cladocera</taxon>
        <taxon>Anomopoda</taxon>
        <taxon>Daphniidae</taxon>
        <taxon>Daphnia</taxon>
    </lineage>
</organism>
<evidence type="ECO:0000313" key="1">
    <source>
        <dbReference type="EMBL" id="KZS07141.1"/>
    </source>
</evidence>
<gene>
    <name evidence="1" type="ORF">APZ42_029225</name>
</gene>
<reference evidence="1 2" key="1">
    <citation type="submission" date="2016-03" db="EMBL/GenBank/DDBJ databases">
        <title>EvidentialGene: Evidence-directed Construction of Genes on Genomes.</title>
        <authorList>
            <person name="Gilbert D.G."/>
            <person name="Choi J.-H."/>
            <person name="Mockaitis K."/>
            <person name="Colbourne J."/>
            <person name="Pfrender M."/>
        </authorList>
    </citation>
    <scope>NUCLEOTIDE SEQUENCE [LARGE SCALE GENOMIC DNA]</scope>
    <source>
        <strain evidence="1 2">Xinb3</strain>
        <tissue evidence="1">Complete organism</tissue>
    </source>
</reference>
<evidence type="ECO:0000313" key="2">
    <source>
        <dbReference type="Proteomes" id="UP000076858"/>
    </source>
</evidence>
<dbReference type="EMBL" id="LRGB01002561">
    <property type="protein sequence ID" value="KZS07141.1"/>
    <property type="molecule type" value="Genomic_DNA"/>
</dbReference>
<accession>A0A164PU27</accession>
<dbReference type="AlphaFoldDB" id="A0A164PU27"/>
<keyword evidence="2" id="KW-1185">Reference proteome</keyword>
<dbReference type="Proteomes" id="UP000076858">
    <property type="component" value="Unassembled WGS sequence"/>
</dbReference>
<protein>
    <submittedName>
        <fullName evidence="1">Uncharacterized protein</fullName>
    </submittedName>
</protein>
<proteinExistence type="predicted"/>